<dbReference type="SMART" id="SM00823">
    <property type="entry name" value="PKS_PP"/>
    <property type="match status" value="1"/>
</dbReference>
<keyword evidence="1" id="KW-0596">Phosphopantetheine</keyword>
<dbReference type="GO" id="GO:0031177">
    <property type="term" value="F:phosphopantetheine binding"/>
    <property type="evidence" value="ECO:0007669"/>
    <property type="project" value="InterPro"/>
</dbReference>
<organism evidence="7 8">
    <name type="scientific">Penicillium brevicompactum</name>
    <dbReference type="NCBI Taxonomy" id="5074"/>
    <lineage>
        <taxon>Eukaryota</taxon>
        <taxon>Fungi</taxon>
        <taxon>Dikarya</taxon>
        <taxon>Ascomycota</taxon>
        <taxon>Pezizomycotina</taxon>
        <taxon>Eurotiomycetes</taxon>
        <taxon>Eurotiomycetidae</taxon>
        <taxon>Eurotiales</taxon>
        <taxon>Aspergillaceae</taxon>
        <taxon>Penicillium</taxon>
    </lineage>
</organism>
<feature type="region of interest" description="Disordered" evidence="5">
    <location>
        <begin position="1"/>
        <end position="25"/>
    </location>
</feature>
<keyword evidence="2" id="KW-0597">Phosphoprotein</keyword>
<evidence type="ECO:0000256" key="4">
    <source>
        <dbReference type="ARBA" id="ARBA00023315"/>
    </source>
</evidence>
<evidence type="ECO:0000256" key="5">
    <source>
        <dbReference type="SAM" id="MobiDB-lite"/>
    </source>
</evidence>
<proteinExistence type="predicted"/>
<dbReference type="InterPro" id="IPR029063">
    <property type="entry name" value="SAM-dependent_MTases_sf"/>
</dbReference>
<dbReference type="EMBL" id="JAPZBQ010000003">
    <property type="protein sequence ID" value="KAJ5339488.1"/>
    <property type="molecule type" value="Genomic_DNA"/>
</dbReference>
<dbReference type="Pfam" id="PF23114">
    <property type="entry name" value="NAD-bd_HRPKS_sdrA"/>
    <property type="match status" value="1"/>
</dbReference>
<dbReference type="Pfam" id="PF08659">
    <property type="entry name" value="KR"/>
    <property type="match status" value="1"/>
</dbReference>
<dbReference type="GO" id="GO:0006633">
    <property type="term" value="P:fatty acid biosynthetic process"/>
    <property type="evidence" value="ECO:0007669"/>
    <property type="project" value="TreeGrafter"/>
</dbReference>
<dbReference type="PROSITE" id="PS50075">
    <property type="entry name" value="CARRIER"/>
    <property type="match status" value="1"/>
</dbReference>
<dbReference type="GO" id="GO:0044550">
    <property type="term" value="P:secondary metabolite biosynthetic process"/>
    <property type="evidence" value="ECO:0007669"/>
    <property type="project" value="TreeGrafter"/>
</dbReference>
<evidence type="ECO:0000256" key="3">
    <source>
        <dbReference type="ARBA" id="ARBA00023268"/>
    </source>
</evidence>
<dbReference type="InterPro" id="IPR013149">
    <property type="entry name" value="ADH-like_C"/>
</dbReference>
<dbReference type="InterPro" id="IPR013968">
    <property type="entry name" value="PKS_KR"/>
</dbReference>
<dbReference type="SMART" id="SM00829">
    <property type="entry name" value="PKS_ER"/>
    <property type="match status" value="1"/>
</dbReference>
<accession>A0A9W9QQW0</accession>
<dbReference type="CDD" id="cd05195">
    <property type="entry name" value="enoyl_red"/>
    <property type="match status" value="1"/>
</dbReference>
<gene>
    <name evidence="7" type="ORF">N7452_006216</name>
</gene>
<dbReference type="AlphaFoldDB" id="A0A9W9QQW0"/>
<evidence type="ECO:0000313" key="8">
    <source>
        <dbReference type="Proteomes" id="UP001147695"/>
    </source>
</evidence>
<dbReference type="InterPro" id="IPR036291">
    <property type="entry name" value="NAD(P)-bd_dom_sf"/>
</dbReference>
<name>A0A9W9QQW0_PENBR</name>
<dbReference type="PANTHER" id="PTHR43775:SF29">
    <property type="entry name" value="ASPERFURANONE POLYKETIDE SYNTHASE AFOG-RELATED"/>
    <property type="match status" value="1"/>
</dbReference>
<dbReference type="SUPFAM" id="SSF47336">
    <property type="entry name" value="ACP-like"/>
    <property type="match status" value="1"/>
</dbReference>
<evidence type="ECO:0000259" key="6">
    <source>
        <dbReference type="PROSITE" id="PS50075"/>
    </source>
</evidence>
<dbReference type="InterPro" id="IPR020806">
    <property type="entry name" value="PKS_PP-bd"/>
</dbReference>
<dbReference type="GO" id="GO:0016491">
    <property type="term" value="F:oxidoreductase activity"/>
    <property type="evidence" value="ECO:0007669"/>
    <property type="project" value="InterPro"/>
</dbReference>
<reference evidence="7" key="2">
    <citation type="journal article" date="2023" name="IMA Fungus">
        <title>Comparative genomic study of the Penicillium genus elucidates a diverse pangenome and 15 lateral gene transfer events.</title>
        <authorList>
            <person name="Petersen C."/>
            <person name="Sorensen T."/>
            <person name="Nielsen M.R."/>
            <person name="Sondergaard T.E."/>
            <person name="Sorensen J.L."/>
            <person name="Fitzpatrick D.A."/>
            <person name="Frisvad J.C."/>
            <person name="Nielsen K.L."/>
        </authorList>
    </citation>
    <scope>NUCLEOTIDE SEQUENCE</scope>
    <source>
        <strain evidence="7">IBT 35673</strain>
    </source>
</reference>
<dbReference type="InterPro" id="IPR057326">
    <property type="entry name" value="KR_dom"/>
</dbReference>
<feature type="domain" description="Carrier" evidence="6">
    <location>
        <begin position="986"/>
        <end position="1060"/>
    </location>
</feature>
<dbReference type="Pfam" id="PF00107">
    <property type="entry name" value="ADH_zinc_N"/>
    <property type="match status" value="1"/>
</dbReference>
<dbReference type="InterPro" id="IPR020843">
    <property type="entry name" value="ER"/>
</dbReference>
<dbReference type="Proteomes" id="UP001147695">
    <property type="component" value="Unassembled WGS sequence"/>
</dbReference>
<dbReference type="SMART" id="SM00822">
    <property type="entry name" value="PKS_KR"/>
    <property type="match status" value="1"/>
</dbReference>
<dbReference type="SUPFAM" id="SSF50129">
    <property type="entry name" value="GroES-like"/>
    <property type="match status" value="1"/>
</dbReference>
<dbReference type="PANTHER" id="PTHR43775">
    <property type="entry name" value="FATTY ACID SYNTHASE"/>
    <property type="match status" value="1"/>
</dbReference>
<dbReference type="InterPro" id="IPR011032">
    <property type="entry name" value="GroES-like_sf"/>
</dbReference>
<evidence type="ECO:0000313" key="7">
    <source>
        <dbReference type="EMBL" id="KAJ5339488.1"/>
    </source>
</evidence>
<evidence type="ECO:0000256" key="2">
    <source>
        <dbReference type="ARBA" id="ARBA00022553"/>
    </source>
</evidence>
<dbReference type="InterPro" id="IPR013154">
    <property type="entry name" value="ADH-like_N"/>
</dbReference>
<keyword evidence="4" id="KW-0012">Acyltransferase</keyword>
<dbReference type="SUPFAM" id="SSF51735">
    <property type="entry name" value="NAD(P)-binding Rossmann-fold domains"/>
    <property type="match status" value="3"/>
</dbReference>
<dbReference type="InterPro" id="IPR056501">
    <property type="entry name" value="NAD-bd_HRPKS_sdrA"/>
</dbReference>
<reference evidence="7" key="1">
    <citation type="submission" date="2022-12" db="EMBL/GenBank/DDBJ databases">
        <authorList>
            <person name="Petersen C."/>
        </authorList>
    </citation>
    <scope>NUCLEOTIDE SEQUENCE</scope>
    <source>
        <strain evidence="7">IBT 35673</strain>
    </source>
</reference>
<sequence>MNILQVGAGDGQATHRILEPMQGPDPESTPWFKHYTVTESPARFEALGKLFEPWASYFKAISVDPDQSWAEQGMNENSYDCILLNGETQTASTDHLIRNARTCLKDHGTLIILQNEINDEELATWIERLRSGHFNGVDLSIREDPNCSADFVPFLVSRPQAKSTQLPEDILIIDSSTGHPFSKSLGNHLRALGVSETYTTLEGIEGMDLRTKHCVLVADLVSPILFDIAPESFLGLKRVLLESKGITWVTSGATMECTNPKSALVTGLLRSIWQENPTLPLMNVDLEACGDIEEDVAILLNLLRTESLWNIDREFAIRNGRLMIPRIQLEQNVNELLRNQREGGKEAIIKSGPLKQHGRALNVNFRTPADLDSLYFKDDPNYGEALCEDAVEIEVKAVGLNTTDLTSALGGTVNTAFGVECSGIVSRVGSEVKNQRPGDRVLTWCSEAFANFVRSPTNMVQAMPVGMTFQMAAALPISFCTAYQALIECAQLQEEETVLIHAAASPIGQAAIMVAKNIGAKVYATVSSEEDKVFLIETYDLAQRHIFHSGCDFSRGISRTTQGKGVDVVLSLSGEDIRQSLLCVASFGRFVGLEREDKYASVDMTLLMANISFHVVNVLALYWASQSRAAKLLKNAMSFYYNHHCQPGSPIHVMSFSEISDGLRFLNDGKKGGKIVFRAGDGDTVMVDLPKAKPVEFGADATYLVVGGFGGLGQHIAKWMAGRGAHHLILLSRQGADHPEARNVLGQLRSAGAEAQALQCDISDIASVTEAMKQLELKQLPPIRGIIQAAMALADATFESMTPDQWTMSTKTKALGTWNLHCAAPRDMDFFVMLSSVSGIIGWRGQANYAAGNTFLDALAHHRRAQGLPATSLDVGAVFDVGYVAQNADMRENMWSLGLVGLGGDELIGAVEASIAAQDFNHPQIILGLPTADYLASESLQEPYYFSDAKMGHIRHVGSQNQGPNNAGIGLSEQLGKATSVSSAIEIVSYSLREKLAKQMKVDIEDVDASKPVSGYGVDSLTAVDIRGWSLKDAQADISILDIVNNASIGSLAHTIVKKSLLLAGSKLEEDPAT</sequence>
<dbReference type="Gene3D" id="3.40.50.150">
    <property type="entry name" value="Vaccinia Virus protein VP39"/>
    <property type="match status" value="1"/>
</dbReference>
<dbReference type="InterPro" id="IPR050091">
    <property type="entry name" value="PKS_NRPS_Biosynth_Enz"/>
</dbReference>
<dbReference type="InterPro" id="IPR009081">
    <property type="entry name" value="PP-bd_ACP"/>
</dbReference>
<dbReference type="Gene3D" id="1.10.1200.10">
    <property type="entry name" value="ACP-like"/>
    <property type="match status" value="1"/>
</dbReference>
<dbReference type="GO" id="GO:0004312">
    <property type="term" value="F:fatty acid synthase activity"/>
    <property type="evidence" value="ECO:0007669"/>
    <property type="project" value="TreeGrafter"/>
</dbReference>
<dbReference type="SUPFAM" id="SSF53335">
    <property type="entry name" value="S-adenosyl-L-methionine-dependent methyltransferases"/>
    <property type="match status" value="1"/>
</dbReference>
<keyword evidence="3" id="KW-0511">Multifunctional enzyme</keyword>
<evidence type="ECO:0000256" key="1">
    <source>
        <dbReference type="ARBA" id="ARBA00022450"/>
    </source>
</evidence>
<dbReference type="Pfam" id="PF08240">
    <property type="entry name" value="ADH_N"/>
    <property type="match status" value="1"/>
</dbReference>
<dbReference type="InterPro" id="IPR036736">
    <property type="entry name" value="ACP-like_sf"/>
</dbReference>
<comment type="caution">
    <text evidence="7">The sequence shown here is derived from an EMBL/GenBank/DDBJ whole genome shotgun (WGS) entry which is preliminary data.</text>
</comment>
<keyword evidence="4" id="KW-0808">Transferase</keyword>
<dbReference type="Gene3D" id="3.90.180.10">
    <property type="entry name" value="Medium-chain alcohol dehydrogenases, catalytic domain"/>
    <property type="match status" value="1"/>
</dbReference>
<dbReference type="Gene3D" id="3.40.50.720">
    <property type="entry name" value="NAD(P)-binding Rossmann-like Domain"/>
    <property type="match status" value="2"/>
</dbReference>
<protein>
    <recommendedName>
        <fullName evidence="6">Carrier domain-containing protein</fullName>
    </recommendedName>
</protein>
<dbReference type="Pfam" id="PF23297">
    <property type="entry name" value="ACP_SdgA_C"/>
    <property type="match status" value="1"/>
</dbReference>